<comment type="caution">
    <text evidence="1">The sequence shown here is derived from an EMBL/GenBank/DDBJ whole genome shotgun (WGS) entry which is preliminary data.</text>
</comment>
<keyword evidence="2" id="KW-1185">Reference proteome</keyword>
<accession>A0A928VQN9</accession>
<evidence type="ECO:0000313" key="2">
    <source>
        <dbReference type="Proteomes" id="UP000625316"/>
    </source>
</evidence>
<dbReference type="Proteomes" id="UP000625316">
    <property type="component" value="Unassembled WGS sequence"/>
</dbReference>
<dbReference type="EMBL" id="JADEXQ010000082">
    <property type="protein sequence ID" value="MBE9031977.1"/>
    <property type="molecule type" value="Genomic_DNA"/>
</dbReference>
<organism evidence="1 2">
    <name type="scientific">Romeriopsis navalis LEGE 11480</name>
    <dbReference type="NCBI Taxonomy" id="2777977"/>
    <lineage>
        <taxon>Bacteria</taxon>
        <taxon>Bacillati</taxon>
        <taxon>Cyanobacteriota</taxon>
        <taxon>Cyanophyceae</taxon>
        <taxon>Leptolyngbyales</taxon>
        <taxon>Leptolyngbyaceae</taxon>
        <taxon>Romeriopsis</taxon>
        <taxon>Romeriopsis navalis</taxon>
    </lineage>
</organism>
<dbReference type="AlphaFoldDB" id="A0A928VQN9"/>
<reference evidence="1" key="1">
    <citation type="submission" date="2020-10" db="EMBL/GenBank/DDBJ databases">
        <authorList>
            <person name="Castelo-Branco R."/>
            <person name="Eusebio N."/>
            <person name="Adriana R."/>
            <person name="Vieira A."/>
            <person name="Brugerolle De Fraissinette N."/>
            <person name="Rezende De Castro R."/>
            <person name="Schneider M.P."/>
            <person name="Vasconcelos V."/>
            <person name="Leao P.N."/>
        </authorList>
    </citation>
    <scope>NUCLEOTIDE SEQUENCE</scope>
    <source>
        <strain evidence="1">LEGE 11480</strain>
    </source>
</reference>
<name>A0A928VQN9_9CYAN</name>
<gene>
    <name evidence="1" type="ORF">IQ266_19760</name>
</gene>
<evidence type="ECO:0000313" key="1">
    <source>
        <dbReference type="EMBL" id="MBE9031977.1"/>
    </source>
</evidence>
<sequence length="109" mass="12508">MLIAILIFNLLLASFGFYLARQLWIWRQALAQAADALLEADRVTHEVLHEAPASIVVGQTQTRQLRHSYRQLEAELRQLQKILGLVSFGSQFIPGKRSLQPLMRRRRSA</sequence>
<dbReference type="RefSeq" id="WP_264326800.1">
    <property type="nucleotide sequence ID" value="NZ_JADEXQ010000082.1"/>
</dbReference>
<proteinExistence type="predicted"/>
<protein>
    <submittedName>
        <fullName evidence="1">Uncharacterized protein</fullName>
    </submittedName>
</protein>